<protein>
    <submittedName>
        <fullName evidence="1">Uncharacterized protein</fullName>
    </submittedName>
</protein>
<gene>
    <name evidence="1" type="ORF">MRB53_011915</name>
</gene>
<dbReference type="Proteomes" id="UP001234297">
    <property type="component" value="Chromosome 3"/>
</dbReference>
<reference evidence="1 2" key="1">
    <citation type="journal article" date="2022" name="Hortic Res">
        <title>A haplotype resolved chromosomal level avocado genome allows analysis of novel avocado genes.</title>
        <authorList>
            <person name="Nath O."/>
            <person name="Fletcher S.J."/>
            <person name="Hayward A."/>
            <person name="Shaw L.M."/>
            <person name="Masouleh A.K."/>
            <person name="Furtado A."/>
            <person name="Henry R.J."/>
            <person name="Mitter N."/>
        </authorList>
    </citation>
    <scope>NUCLEOTIDE SEQUENCE [LARGE SCALE GENOMIC DNA]</scope>
    <source>
        <strain evidence="2">cv. Hass</strain>
    </source>
</reference>
<sequence length="127" mass="12739">MSQGPATVVASPGGVGRKSGLATGIALQGTVGRTTSLAAPAASSVAQSRTSPPAASTAMHSVPEVVFHLADALGGNLVTGFAPGRGAMNTTSQAEWNATDAMHLGPLQHRLAFLGSPILRRKPVKTT</sequence>
<keyword evidence="2" id="KW-1185">Reference proteome</keyword>
<accession>A0ACC2LWQ4</accession>
<evidence type="ECO:0000313" key="1">
    <source>
        <dbReference type="EMBL" id="KAJ8637648.1"/>
    </source>
</evidence>
<name>A0ACC2LWQ4_PERAE</name>
<comment type="caution">
    <text evidence="1">The sequence shown here is derived from an EMBL/GenBank/DDBJ whole genome shotgun (WGS) entry which is preliminary data.</text>
</comment>
<evidence type="ECO:0000313" key="2">
    <source>
        <dbReference type="Proteomes" id="UP001234297"/>
    </source>
</evidence>
<organism evidence="1 2">
    <name type="scientific">Persea americana</name>
    <name type="common">Avocado</name>
    <dbReference type="NCBI Taxonomy" id="3435"/>
    <lineage>
        <taxon>Eukaryota</taxon>
        <taxon>Viridiplantae</taxon>
        <taxon>Streptophyta</taxon>
        <taxon>Embryophyta</taxon>
        <taxon>Tracheophyta</taxon>
        <taxon>Spermatophyta</taxon>
        <taxon>Magnoliopsida</taxon>
        <taxon>Magnoliidae</taxon>
        <taxon>Laurales</taxon>
        <taxon>Lauraceae</taxon>
        <taxon>Persea</taxon>
    </lineage>
</organism>
<proteinExistence type="predicted"/>
<dbReference type="EMBL" id="CM056811">
    <property type="protein sequence ID" value="KAJ8637648.1"/>
    <property type="molecule type" value="Genomic_DNA"/>
</dbReference>